<evidence type="ECO:0000313" key="1">
    <source>
        <dbReference type="EMBL" id="CAA7016864.1"/>
    </source>
</evidence>
<keyword evidence="3" id="KW-1185">Reference proteome</keyword>
<dbReference type="EMBL" id="CACVBM020000266">
    <property type="protein sequence ID" value="CAA7016864.1"/>
    <property type="molecule type" value="Genomic_DNA"/>
</dbReference>
<name>A0A6D2HN60_9BRAS</name>
<sequence>MDKGEMETELCKRLFLCFQIPLTTACVTSFRSTDGELLLFPQVHVRRSVHEVKLGRLVPILAKTSSQIVELKSQDNIRWSLDSVSDEHKTHKGDTCKPQETNLDLTGRRSRVVIHIVKFTGDYETEIQLNYLKTE</sequence>
<evidence type="ECO:0000313" key="2">
    <source>
        <dbReference type="EMBL" id="CAA7055878.1"/>
    </source>
</evidence>
<dbReference type="EMBL" id="CACVBM020001610">
    <property type="protein sequence ID" value="CAA7055878.1"/>
    <property type="molecule type" value="Genomic_DNA"/>
</dbReference>
<dbReference type="Proteomes" id="UP000467841">
    <property type="component" value="Unassembled WGS sequence"/>
</dbReference>
<dbReference type="PROSITE" id="PS51257">
    <property type="entry name" value="PROKAR_LIPOPROTEIN"/>
    <property type="match status" value="1"/>
</dbReference>
<reference evidence="1 3" key="1">
    <citation type="submission" date="2020-01" db="EMBL/GenBank/DDBJ databases">
        <authorList>
            <person name="Mishra B."/>
        </authorList>
    </citation>
    <scope>NUCLEOTIDE SEQUENCE [LARGE SCALE GENOMIC DNA]</scope>
</reference>
<accession>A0A6D2HN60</accession>
<evidence type="ECO:0000313" key="3">
    <source>
        <dbReference type="Proteomes" id="UP000467841"/>
    </source>
</evidence>
<organism evidence="1 3">
    <name type="scientific">Microthlaspi erraticum</name>
    <dbReference type="NCBI Taxonomy" id="1685480"/>
    <lineage>
        <taxon>Eukaryota</taxon>
        <taxon>Viridiplantae</taxon>
        <taxon>Streptophyta</taxon>
        <taxon>Embryophyta</taxon>
        <taxon>Tracheophyta</taxon>
        <taxon>Spermatophyta</taxon>
        <taxon>Magnoliopsida</taxon>
        <taxon>eudicotyledons</taxon>
        <taxon>Gunneridae</taxon>
        <taxon>Pentapetalae</taxon>
        <taxon>rosids</taxon>
        <taxon>malvids</taxon>
        <taxon>Brassicales</taxon>
        <taxon>Brassicaceae</taxon>
        <taxon>Coluteocarpeae</taxon>
        <taxon>Microthlaspi</taxon>
    </lineage>
</organism>
<proteinExistence type="predicted"/>
<protein>
    <submittedName>
        <fullName evidence="1">Uncharacterized protein</fullName>
    </submittedName>
</protein>
<gene>
    <name evidence="1" type="ORF">MERR_LOCUS4099</name>
    <name evidence="2" type="ORF">MERR_LOCUS43114</name>
</gene>
<dbReference type="AlphaFoldDB" id="A0A6D2HN60"/>